<keyword evidence="3" id="KW-0547">Nucleotide-binding</keyword>
<dbReference type="SUPFAM" id="SSF52540">
    <property type="entry name" value="P-loop containing nucleoside triphosphate hydrolases"/>
    <property type="match status" value="1"/>
</dbReference>
<dbReference type="InterPro" id="IPR015860">
    <property type="entry name" value="ABC_transpr_TagH-like"/>
</dbReference>
<dbReference type="InterPro" id="IPR017871">
    <property type="entry name" value="ABC_transporter-like_CS"/>
</dbReference>
<evidence type="ECO:0000256" key="1">
    <source>
        <dbReference type="ARBA" id="ARBA00005417"/>
    </source>
</evidence>
<keyword evidence="7" id="KW-1185">Reference proteome</keyword>
<evidence type="ECO:0000256" key="4">
    <source>
        <dbReference type="ARBA" id="ARBA00022840"/>
    </source>
</evidence>
<proteinExistence type="inferred from homology"/>
<dbReference type="Gene3D" id="3.40.50.300">
    <property type="entry name" value="P-loop containing nucleotide triphosphate hydrolases"/>
    <property type="match status" value="1"/>
</dbReference>
<dbReference type="Gene3D" id="2.70.50.60">
    <property type="entry name" value="abc- transporter (atp binding component) like domain"/>
    <property type="match status" value="1"/>
</dbReference>
<organism evidence="6 7">
    <name type="scientific">Luteibacter yeojuensis</name>
    <dbReference type="NCBI Taxonomy" id="345309"/>
    <lineage>
        <taxon>Bacteria</taxon>
        <taxon>Pseudomonadati</taxon>
        <taxon>Pseudomonadota</taxon>
        <taxon>Gammaproteobacteria</taxon>
        <taxon>Lysobacterales</taxon>
        <taxon>Rhodanobacteraceae</taxon>
        <taxon>Luteibacter</taxon>
    </lineage>
</organism>
<feature type="domain" description="ABC transporter" evidence="5">
    <location>
        <begin position="5"/>
        <end position="245"/>
    </location>
</feature>
<dbReference type="CDD" id="cd10147">
    <property type="entry name" value="Wzt_C-like"/>
    <property type="match status" value="1"/>
</dbReference>
<dbReference type="Proteomes" id="UP000033651">
    <property type="component" value="Unassembled WGS sequence"/>
</dbReference>
<dbReference type="Pfam" id="PF14524">
    <property type="entry name" value="Wzt_C"/>
    <property type="match status" value="1"/>
</dbReference>
<dbReference type="GO" id="GO:0016887">
    <property type="term" value="F:ATP hydrolysis activity"/>
    <property type="evidence" value="ECO:0007669"/>
    <property type="project" value="InterPro"/>
</dbReference>
<sequence>MSPVLKVSRVGKAFQEYASELQRFANWFGLVIRPASQHWVLRDVSFSVAPGEAVGIIGQNGAGKSTLLKMITGTLPPTEGSVEVVGRISAILELGMGFNPELTGRQNVYHSAGLMGFDRQQITCAIHEIEAFAEIGEYFDQAVRTYSSGMQMRVAFAVATAFRPAILIVDEALSVGDAYFQHKCFERIRSFQKEGTTLLIVSHDNSAVQALCDRAVLLDRGHLIKDGAPSEVIDFYNALIAEKENATVSVNQLDGDGAVQTISGTGEAVVGEISLHDENGDPVEFINVGAPVELRVKVRIAKDIPRLVFGYMLKDRFGKQMFGTNTYHTDQVESDLVAGSEVVFSTSFNANLGAGSYSVSTALVSTDTHLVDNFEWRDLALVFTVSNFDKPYFVGSNWMPPVFKVTK</sequence>
<dbReference type="EMBL" id="JZRB01000028">
    <property type="protein sequence ID" value="KJV31651.1"/>
    <property type="molecule type" value="Genomic_DNA"/>
</dbReference>
<dbReference type="PANTHER" id="PTHR46743:SF2">
    <property type="entry name" value="TEICHOIC ACIDS EXPORT ATP-BINDING PROTEIN TAGH"/>
    <property type="match status" value="1"/>
</dbReference>
<dbReference type="Pfam" id="PF00005">
    <property type="entry name" value="ABC_tran"/>
    <property type="match status" value="1"/>
</dbReference>
<keyword evidence="4 6" id="KW-0067">ATP-binding</keyword>
<dbReference type="GO" id="GO:0140359">
    <property type="term" value="F:ABC-type transporter activity"/>
    <property type="evidence" value="ECO:0007669"/>
    <property type="project" value="InterPro"/>
</dbReference>
<dbReference type="PROSITE" id="PS50893">
    <property type="entry name" value="ABC_TRANSPORTER_2"/>
    <property type="match status" value="1"/>
</dbReference>
<protein>
    <submittedName>
        <fullName evidence="6">Sugar ABC transporter ATP-binding protein</fullName>
    </submittedName>
</protein>
<evidence type="ECO:0000256" key="3">
    <source>
        <dbReference type="ARBA" id="ARBA00022741"/>
    </source>
</evidence>
<dbReference type="OrthoDB" id="9778870at2"/>
<comment type="caution">
    <text evidence="6">The sequence shown here is derived from an EMBL/GenBank/DDBJ whole genome shotgun (WGS) entry which is preliminary data.</text>
</comment>
<dbReference type="InterPro" id="IPR027417">
    <property type="entry name" value="P-loop_NTPase"/>
</dbReference>
<evidence type="ECO:0000313" key="6">
    <source>
        <dbReference type="EMBL" id="KJV31651.1"/>
    </source>
</evidence>
<dbReference type="InterPro" id="IPR003439">
    <property type="entry name" value="ABC_transporter-like_ATP-bd"/>
</dbReference>
<accession>A0A0F3KKG9</accession>
<dbReference type="CDD" id="cd03220">
    <property type="entry name" value="ABC_KpsT_Wzt"/>
    <property type="match status" value="1"/>
</dbReference>
<evidence type="ECO:0000256" key="2">
    <source>
        <dbReference type="ARBA" id="ARBA00022448"/>
    </source>
</evidence>
<reference evidence="6 7" key="1">
    <citation type="submission" date="2015-03" db="EMBL/GenBank/DDBJ databases">
        <title>Draft genome sequence of Luteibacter yeojuensis strain SU11.</title>
        <authorList>
            <person name="Sulaiman J."/>
            <person name="Priya K."/>
            <person name="Chan K.-G."/>
        </authorList>
    </citation>
    <scope>NUCLEOTIDE SEQUENCE [LARGE SCALE GENOMIC DNA]</scope>
    <source>
        <strain evidence="6 7">SU11</strain>
    </source>
</reference>
<comment type="similarity">
    <text evidence="1">Belongs to the ABC transporter superfamily.</text>
</comment>
<dbReference type="PANTHER" id="PTHR46743">
    <property type="entry name" value="TEICHOIC ACIDS EXPORT ATP-BINDING PROTEIN TAGH"/>
    <property type="match status" value="1"/>
</dbReference>
<name>A0A0F3KKG9_9GAMM</name>
<dbReference type="GO" id="GO:0016020">
    <property type="term" value="C:membrane"/>
    <property type="evidence" value="ECO:0007669"/>
    <property type="project" value="InterPro"/>
</dbReference>
<gene>
    <name evidence="6" type="ORF">VI08_13375</name>
</gene>
<evidence type="ECO:0000259" key="5">
    <source>
        <dbReference type="PROSITE" id="PS50893"/>
    </source>
</evidence>
<keyword evidence="2" id="KW-0813">Transport</keyword>
<dbReference type="AlphaFoldDB" id="A0A0F3KKG9"/>
<dbReference type="PATRIC" id="fig|345309.4.peg.2021"/>
<dbReference type="SMART" id="SM00382">
    <property type="entry name" value="AAA"/>
    <property type="match status" value="1"/>
</dbReference>
<dbReference type="PROSITE" id="PS00211">
    <property type="entry name" value="ABC_TRANSPORTER_1"/>
    <property type="match status" value="1"/>
</dbReference>
<dbReference type="InterPro" id="IPR050683">
    <property type="entry name" value="Bact_Polysacc_Export_ATP-bd"/>
</dbReference>
<evidence type="ECO:0000313" key="7">
    <source>
        <dbReference type="Proteomes" id="UP000033651"/>
    </source>
</evidence>
<dbReference type="RefSeq" id="WP_045830095.1">
    <property type="nucleotide sequence ID" value="NZ_JZRB01000028.1"/>
</dbReference>
<dbReference type="InterPro" id="IPR029439">
    <property type="entry name" value="Wzt_C"/>
</dbReference>
<dbReference type="InterPro" id="IPR003593">
    <property type="entry name" value="AAA+_ATPase"/>
</dbReference>
<dbReference type="GO" id="GO:0005524">
    <property type="term" value="F:ATP binding"/>
    <property type="evidence" value="ECO:0007669"/>
    <property type="project" value="UniProtKB-KW"/>
</dbReference>